<name>A0A0G4NSS4_PENC3</name>
<accession>A0A0G4NSS4</accession>
<dbReference type="EMBL" id="HG793134">
    <property type="protein sequence ID" value="CRL17123.1"/>
    <property type="molecule type" value="Genomic_DNA"/>
</dbReference>
<keyword evidence="3" id="KW-1185">Reference proteome</keyword>
<feature type="compositionally biased region" description="Acidic residues" evidence="1">
    <location>
        <begin position="112"/>
        <end position="130"/>
    </location>
</feature>
<reference evidence="2 3" key="1">
    <citation type="journal article" date="2014" name="Nat. Commun.">
        <title>Multiple recent horizontal transfers of a large genomic region in cheese making fungi.</title>
        <authorList>
            <person name="Cheeseman K."/>
            <person name="Ropars J."/>
            <person name="Renault P."/>
            <person name="Dupont J."/>
            <person name="Gouzy J."/>
            <person name="Branca A."/>
            <person name="Abraham A.L."/>
            <person name="Ceppi M."/>
            <person name="Conseiller E."/>
            <person name="Debuchy R."/>
            <person name="Malagnac F."/>
            <person name="Goarin A."/>
            <person name="Silar P."/>
            <person name="Lacoste S."/>
            <person name="Sallet E."/>
            <person name="Bensimon A."/>
            <person name="Giraud T."/>
            <person name="Brygoo Y."/>
        </authorList>
    </citation>
    <scope>NUCLEOTIDE SEQUENCE [LARGE SCALE GENOMIC DNA]</scope>
    <source>
        <strain evidence="3">FM 013</strain>
    </source>
</reference>
<evidence type="ECO:0000313" key="2">
    <source>
        <dbReference type="EMBL" id="CRL17123.1"/>
    </source>
</evidence>
<dbReference type="AlphaFoldDB" id="A0A0G4NSS4"/>
<proteinExistence type="predicted"/>
<gene>
    <name evidence="2" type="ORF">PCAMFM013_S001g000083</name>
</gene>
<evidence type="ECO:0000256" key="1">
    <source>
        <dbReference type="SAM" id="MobiDB-lite"/>
    </source>
</evidence>
<feature type="region of interest" description="Disordered" evidence="1">
    <location>
        <begin position="112"/>
        <end position="160"/>
    </location>
</feature>
<feature type="compositionally biased region" description="Acidic residues" evidence="1">
    <location>
        <begin position="140"/>
        <end position="160"/>
    </location>
</feature>
<sequence length="160" mass="18393">MSVSDPLLDSYNCPAFLRTCNAYREYLVKTEARELKLPLYTMNSAGETIVYHGEVYCRVPGCKHNHVPTSATNNLRQHLIRHGLHLPTSATGRLTQARKDAAIQWYKSLFEAEEDDDDDKHSDEDDDAEDDHAGNKRAEDDDEEYEYAEDDDEDYDEDDD</sequence>
<evidence type="ECO:0000313" key="3">
    <source>
        <dbReference type="Proteomes" id="UP000053732"/>
    </source>
</evidence>
<protein>
    <submittedName>
        <fullName evidence="2">Str. FM013</fullName>
    </submittedName>
</protein>
<dbReference type="Proteomes" id="UP000053732">
    <property type="component" value="Unassembled WGS sequence"/>
</dbReference>
<organism evidence="2 3">
    <name type="scientific">Penicillium camemberti (strain FM 013)</name>
    <dbReference type="NCBI Taxonomy" id="1429867"/>
    <lineage>
        <taxon>Eukaryota</taxon>
        <taxon>Fungi</taxon>
        <taxon>Dikarya</taxon>
        <taxon>Ascomycota</taxon>
        <taxon>Pezizomycotina</taxon>
        <taxon>Eurotiomycetes</taxon>
        <taxon>Eurotiomycetidae</taxon>
        <taxon>Eurotiales</taxon>
        <taxon>Aspergillaceae</taxon>
        <taxon>Penicillium</taxon>
    </lineage>
</organism>